<evidence type="ECO:0000259" key="1">
    <source>
        <dbReference type="PROSITE" id="PS50995"/>
    </source>
</evidence>
<dbReference type="Pfam" id="PF12802">
    <property type="entry name" value="MarR_2"/>
    <property type="match status" value="1"/>
</dbReference>
<dbReference type="InterPro" id="IPR036388">
    <property type="entry name" value="WH-like_DNA-bd_sf"/>
</dbReference>
<feature type="domain" description="HTH marR-type" evidence="1">
    <location>
        <begin position="1"/>
        <end position="151"/>
    </location>
</feature>
<evidence type="ECO:0000313" key="2">
    <source>
        <dbReference type="EMBL" id="BBZ29207.1"/>
    </source>
</evidence>
<reference evidence="2 3" key="1">
    <citation type="journal article" date="2019" name="Emerg. Microbes Infect.">
        <title>Comprehensive subspecies identification of 175 nontuberculous mycobacteria species based on 7547 genomic profiles.</title>
        <authorList>
            <person name="Matsumoto Y."/>
            <person name="Kinjo T."/>
            <person name="Motooka D."/>
            <person name="Nabeya D."/>
            <person name="Jung N."/>
            <person name="Uechi K."/>
            <person name="Horii T."/>
            <person name="Iida T."/>
            <person name="Fujita J."/>
            <person name="Nakamura S."/>
        </authorList>
    </citation>
    <scope>NUCLEOTIDE SEQUENCE [LARGE SCALE GENOMIC DNA]</scope>
    <source>
        <strain evidence="2 3">JCM 13574</strain>
    </source>
</reference>
<dbReference type="PROSITE" id="PS50995">
    <property type="entry name" value="HTH_MARR_2"/>
    <property type="match status" value="1"/>
</dbReference>
<dbReference type="SMART" id="SM00347">
    <property type="entry name" value="HTH_MARR"/>
    <property type="match status" value="1"/>
</dbReference>
<dbReference type="Proteomes" id="UP000466517">
    <property type="component" value="Chromosome"/>
</dbReference>
<dbReference type="InterPro" id="IPR039422">
    <property type="entry name" value="MarR/SlyA-like"/>
</dbReference>
<gene>
    <name evidence="2" type="ORF">MMAD_35020</name>
</gene>
<protein>
    <recommendedName>
        <fullName evidence="1">HTH marR-type domain-containing protein</fullName>
    </recommendedName>
</protein>
<organism evidence="2 3">
    <name type="scientific">Mycolicibacterium madagascariense</name>
    <dbReference type="NCBI Taxonomy" id="212765"/>
    <lineage>
        <taxon>Bacteria</taxon>
        <taxon>Bacillati</taxon>
        <taxon>Actinomycetota</taxon>
        <taxon>Actinomycetes</taxon>
        <taxon>Mycobacteriales</taxon>
        <taxon>Mycobacteriaceae</taxon>
        <taxon>Mycolicibacterium</taxon>
    </lineage>
</organism>
<dbReference type="InterPro" id="IPR000835">
    <property type="entry name" value="HTH_MarR-typ"/>
</dbReference>
<dbReference type="SUPFAM" id="SSF46785">
    <property type="entry name" value="Winged helix' DNA-binding domain"/>
    <property type="match status" value="1"/>
</dbReference>
<dbReference type="GO" id="GO:0003700">
    <property type="term" value="F:DNA-binding transcription factor activity"/>
    <property type="evidence" value="ECO:0007669"/>
    <property type="project" value="InterPro"/>
</dbReference>
<proteinExistence type="predicted"/>
<dbReference type="AlphaFoldDB" id="A0A7I7XJ21"/>
<sequence>MDPEPTSAPIRADLEWLLGVDLRDLTSESGWIAAAFCEQNGLSINEFRALLFVMVAEANGMALSAGDLRDRMGLSGAAITYLVDRMVGQDHLCRETDPTDRRRVILRHADHGRDIAQTLFAGFGEAGDMALDGVPDADLEAAHRVLRAFIEAMTTARIPERSEQL</sequence>
<dbReference type="Gene3D" id="1.10.10.10">
    <property type="entry name" value="Winged helix-like DNA-binding domain superfamily/Winged helix DNA-binding domain"/>
    <property type="match status" value="1"/>
</dbReference>
<dbReference type="KEGG" id="mmag:MMAD_35020"/>
<evidence type="ECO:0000313" key="3">
    <source>
        <dbReference type="Proteomes" id="UP000466517"/>
    </source>
</evidence>
<accession>A0A7I7XJ21</accession>
<keyword evidence="3" id="KW-1185">Reference proteome</keyword>
<dbReference type="PANTHER" id="PTHR33164:SF43">
    <property type="entry name" value="HTH-TYPE TRANSCRIPTIONAL REPRESSOR YETL"/>
    <property type="match status" value="1"/>
</dbReference>
<dbReference type="PANTHER" id="PTHR33164">
    <property type="entry name" value="TRANSCRIPTIONAL REGULATOR, MARR FAMILY"/>
    <property type="match status" value="1"/>
</dbReference>
<dbReference type="InterPro" id="IPR036390">
    <property type="entry name" value="WH_DNA-bd_sf"/>
</dbReference>
<dbReference type="RefSeq" id="WP_163739576.1">
    <property type="nucleotide sequence ID" value="NZ_AP022610.1"/>
</dbReference>
<dbReference type="EMBL" id="AP022610">
    <property type="protein sequence ID" value="BBZ29207.1"/>
    <property type="molecule type" value="Genomic_DNA"/>
</dbReference>
<name>A0A7I7XJ21_9MYCO</name>
<dbReference type="GO" id="GO:0006950">
    <property type="term" value="P:response to stress"/>
    <property type="evidence" value="ECO:0007669"/>
    <property type="project" value="TreeGrafter"/>
</dbReference>